<evidence type="ECO:0000313" key="1">
    <source>
        <dbReference type="EMBL" id="KKM16662.1"/>
    </source>
</evidence>
<proteinExistence type="predicted"/>
<dbReference type="AlphaFoldDB" id="A0A0F9HNE2"/>
<dbReference type="EMBL" id="LAZR01014625">
    <property type="protein sequence ID" value="KKM16662.1"/>
    <property type="molecule type" value="Genomic_DNA"/>
</dbReference>
<reference evidence="1" key="1">
    <citation type="journal article" date="2015" name="Nature">
        <title>Complex archaea that bridge the gap between prokaryotes and eukaryotes.</title>
        <authorList>
            <person name="Spang A."/>
            <person name="Saw J.H."/>
            <person name="Jorgensen S.L."/>
            <person name="Zaremba-Niedzwiedzka K."/>
            <person name="Martijn J."/>
            <person name="Lind A.E."/>
            <person name="van Eijk R."/>
            <person name="Schleper C."/>
            <person name="Guy L."/>
            <person name="Ettema T.J."/>
        </authorList>
    </citation>
    <scope>NUCLEOTIDE SEQUENCE</scope>
</reference>
<name>A0A0F9HNE2_9ZZZZ</name>
<organism evidence="1">
    <name type="scientific">marine sediment metagenome</name>
    <dbReference type="NCBI Taxonomy" id="412755"/>
    <lineage>
        <taxon>unclassified sequences</taxon>
        <taxon>metagenomes</taxon>
        <taxon>ecological metagenomes</taxon>
    </lineage>
</organism>
<feature type="non-terminal residue" evidence="1">
    <location>
        <position position="1"/>
    </location>
</feature>
<comment type="caution">
    <text evidence="1">The sequence shown here is derived from an EMBL/GenBank/DDBJ whole genome shotgun (WGS) entry which is preliminary data.</text>
</comment>
<gene>
    <name evidence="1" type="ORF">LCGC14_1683550</name>
</gene>
<protein>
    <submittedName>
        <fullName evidence="1">Uncharacterized protein</fullName>
    </submittedName>
</protein>
<sequence>YNEATLLGYRLLRFTYDMVRSGMALEQTERALSKNL</sequence>
<accession>A0A0F9HNE2</accession>